<gene>
    <name evidence="2" type="ORF">QTO34_014792</name>
</gene>
<dbReference type="EMBL" id="JAULJE010000004">
    <property type="protein sequence ID" value="KAK1344227.1"/>
    <property type="molecule type" value="Genomic_DNA"/>
</dbReference>
<proteinExistence type="predicted"/>
<reference evidence="2" key="1">
    <citation type="submission" date="2023-06" db="EMBL/GenBank/DDBJ databases">
        <title>Reference genome for the Northern bat (Eptesicus nilssonii), a most northern bat species.</title>
        <authorList>
            <person name="Laine V.N."/>
            <person name="Pulliainen A.T."/>
            <person name="Lilley T.M."/>
        </authorList>
    </citation>
    <scope>NUCLEOTIDE SEQUENCE</scope>
    <source>
        <strain evidence="2">BLF_Eptnil</strain>
        <tissue evidence="2">Kidney</tissue>
    </source>
</reference>
<evidence type="ECO:0000256" key="1">
    <source>
        <dbReference type="SAM" id="MobiDB-lite"/>
    </source>
</evidence>
<keyword evidence="3" id="KW-1185">Reference proteome</keyword>
<dbReference type="Pfam" id="PF03999">
    <property type="entry name" value="MAP65_ASE1"/>
    <property type="match status" value="1"/>
</dbReference>
<evidence type="ECO:0000313" key="3">
    <source>
        <dbReference type="Proteomes" id="UP001177744"/>
    </source>
</evidence>
<protein>
    <submittedName>
        <fullName evidence="2">Uncharacterized protein</fullName>
    </submittedName>
</protein>
<evidence type="ECO:0000313" key="2">
    <source>
        <dbReference type="EMBL" id="KAK1344227.1"/>
    </source>
</evidence>
<dbReference type="Proteomes" id="UP001177744">
    <property type="component" value="Unassembled WGS sequence"/>
</dbReference>
<dbReference type="Gene3D" id="1.20.58.1520">
    <property type="match status" value="1"/>
</dbReference>
<comment type="caution">
    <text evidence="2">The sequence shown here is derived from an EMBL/GenBank/DDBJ whole genome shotgun (WGS) entry which is preliminary data.</text>
</comment>
<organism evidence="2 3">
    <name type="scientific">Cnephaeus nilssonii</name>
    <name type="common">Northern bat</name>
    <name type="synonym">Eptesicus nilssonii</name>
    <dbReference type="NCBI Taxonomy" id="3371016"/>
    <lineage>
        <taxon>Eukaryota</taxon>
        <taxon>Metazoa</taxon>
        <taxon>Chordata</taxon>
        <taxon>Craniata</taxon>
        <taxon>Vertebrata</taxon>
        <taxon>Euteleostomi</taxon>
        <taxon>Mammalia</taxon>
        <taxon>Eutheria</taxon>
        <taxon>Laurasiatheria</taxon>
        <taxon>Chiroptera</taxon>
        <taxon>Yangochiroptera</taxon>
        <taxon>Vespertilionidae</taxon>
        <taxon>Cnephaeus</taxon>
    </lineage>
</organism>
<dbReference type="AlphaFoldDB" id="A0AA40I707"/>
<accession>A0AA40I707</accession>
<name>A0AA40I707_CNENI</name>
<feature type="region of interest" description="Disordered" evidence="1">
    <location>
        <begin position="12"/>
        <end position="40"/>
    </location>
</feature>
<sequence>MEYVTEQWEMHQLDKEQARQQRQLKNKKQNETEMLYGSSHRTPNKRVRVLAVLCSELPVEPLQEEGEPTILQLEEDLHTQGELRPKQEQERKCENYLWNKIKNCVKFFACHTITATLFPAWKS</sequence>